<feature type="compositionally biased region" description="Low complexity" evidence="1">
    <location>
        <begin position="61"/>
        <end position="76"/>
    </location>
</feature>
<dbReference type="InterPro" id="IPR026247">
    <property type="entry name" value="ECSCR"/>
</dbReference>
<name>A0A6P3VPK3_CLUHA</name>
<dbReference type="PRINTS" id="PR02069">
    <property type="entry name" value="ECCREGULATOR"/>
</dbReference>
<feature type="transmembrane region" description="Helical" evidence="2">
    <location>
        <begin position="161"/>
        <end position="184"/>
    </location>
</feature>
<dbReference type="CTD" id="641700"/>
<feature type="compositionally biased region" description="Polar residues" evidence="1">
    <location>
        <begin position="25"/>
        <end position="42"/>
    </location>
</feature>
<evidence type="ECO:0000256" key="2">
    <source>
        <dbReference type="SAM" id="Phobius"/>
    </source>
</evidence>
<dbReference type="Pfam" id="PF15820">
    <property type="entry name" value="ECSCR"/>
    <property type="match status" value="1"/>
</dbReference>
<evidence type="ECO:0000256" key="1">
    <source>
        <dbReference type="SAM" id="MobiDB-lite"/>
    </source>
</evidence>
<keyword evidence="3" id="KW-0732">Signal</keyword>
<organism evidence="4 5">
    <name type="scientific">Clupea harengus</name>
    <name type="common">Atlantic herring</name>
    <dbReference type="NCBI Taxonomy" id="7950"/>
    <lineage>
        <taxon>Eukaryota</taxon>
        <taxon>Metazoa</taxon>
        <taxon>Chordata</taxon>
        <taxon>Craniata</taxon>
        <taxon>Vertebrata</taxon>
        <taxon>Euteleostomi</taxon>
        <taxon>Actinopterygii</taxon>
        <taxon>Neopterygii</taxon>
        <taxon>Teleostei</taxon>
        <taxon>Clupei</taxon>
        <taxon>Clupeiformes</taxon>
        <taxon>Clupeoidei</taxon>
        <taxon>Clupeidae</taxon>
        <taxon>Clupea</taxon>
    </lineage>
</organism>
<dbReference type="PANTHER" id="PTHR28602:SF1">
    <property type="entry name" value="ENDOTHELIAL CELL-SPECIFIC CHEMOTAXIS REGULATOR"/>
    <property type="match status" value="1"/>
</dbReference>
<keyword evidence="2" id="KW-1133">Transmembrane helix</keyword>
<evidence type="ECO:0000313" key="5">
    <source>
        <dbReference type="RefSeq" id="XP_012677925.2"/>
    </source>
</evidence>
<feature type="compositionally biased region" description="Low complexity" evidence="1">
    <location>
        <begin position="145"/>
        <end position="158"/>
    </location>
</feature>
<keyword evidence="2" id="KW-0812">Transmembrane</keyword>
<feature type="region of interest" description="Disordered" evidence="1">
    <location>
        <begin position="93"/>
        <end position="158"/>
    </location>
</feature>
<gene>
    <name evidence="5" type="primary">ecscr</name>
</gene>
<sequence>MDFLLYSLMFLPLLYISAASQPTSSQKTILSSPATEKITTSTVRREGDPGATVTSTPRVNTTGSTTVISSTSSTASPVYQTTGLTGILMSIHSTTSTSQRSTRSPGSPPDEAITSTPHQSSSSSSPQLSRATTQALSPEENAMDSLLSSSPSPTTQPGSSLTMVAFGVMTFILILIIIMVILVATVNMKGQCNNNEGKDKKSWESVIESNVTTSGEKESITLVSMRTINTETDTDSPRLSSVHSTILDNDELEVYRD</sequence>
<keyword evidence="4" id="KW-1185">Reference proteome</keyword>
<dbReference type="GeneID" id="105895752"/>
<proteinExistence type="predicted"/>
<feature type="signal peptide" evidence="3">
    <location>
        <begin position="1"/>
        <end position="19"/>
    </location>
</feature>
<dbReference type="AlphaFoldDB" id="A0A6P3VPK3"/>
<dbReference type="Proteomes" id="UP000515152">
    <property type="component" value="Chromosome 8"/>
</dbReference>
<feature type="region of interest" description="Disordered" evidence="1">
    <location>
        <begin position="25"/>
        <end position="76"/>
    </location>
</feature>
<evidence type="ECO:0000313" key="4">
    <source>
        <dbReference type="Proteomes" id="UP000515152"/>
    </source>
</evidence>
<keyword evidence="2" id="KW-0472">Membrane</keyword>
<dbReference type="KEGG" id="char:105895752"/>
<protein>
    <submittedName>
        <fullName evidence="5">Endothelial cell-specific chemotaxis regulator</fullName>
    </submittedName>
</protein>
<feature type="compositionally biased region" description="Low complexity" evidence="1">
    <location>
        <begin position="114"/>
        <end position="129"/>
    </location>
</feature>
<feature type="compositionally biased region" description="Low complexity" evidence="1">
    <location>
        <begin position="93"/>
        <end position="105"/>
    </location>
</feature>
<dbReference type="PANTHER" id="PTHR28602">
    <property type="entry name" value="ENDOTHELIAL CELL-SPECIFIC CHEMOTAXIS REGULATOR"/>
    <property type="match status" value="1"/>
</dbReference>
<dbReference type="OrthoDB" id="8960225at2759"/>
<feature type="chain" id="PRO_5028399690" evidence="3">
    <location>
        <begin position="20"/>
        <end position="257"/>
    </location>
</feature>
<dbReference type="RefSeq" id="XP_012677925.2">
    <property type="nucleotide sequence ID" value="XM_012822471.3"/>
</dbReference>
<evidence type="ECO:0000256" key="3">
    <source>
        <dbReference type="SAM" id="SignalP"/>
    </source>
</evidence>
<accession>A0A6P3VPK3</accession>
<reference evidence="5" key="1">
    <citation type="submission" date="2025-08" db="UniProtKB">
        <authorList>
            <consortium name="RefSeq"/>
        </authorList>
    </citation>
    <scope>IDENTIFICATION</scope>
</reference>